<organism evidence="1 2">
    <name type="scientific">Parasponia andersonii</name>
    <name type="common">Sponia andersonii</name>
    <dbReference type="NCBI Taxonomy" id="3476"/>
    <lineage>
        <taxon>Eukaryota</taxon>
        <taxon>Viridiplantae</taxon>
        <taxon>Streptophyta</taxon>
        <taxon>Embryophyta</taxon>
        <taxon>Tracheophyta</taxon>
        <taxon>Spermatophyta</taxon>
        <taxon>Magnoliopsida</taxon>
        <taxon>eudicotyledons</taxon>
        <taxon>Gunneridae</taxon>
        <taxon>Pentapetalae</taxon>
        <taxon>rosids</taxon>
        <taxon>fabids</taxon>
        <taxon>Rosales</taxon>
        <taxon>Cannabaceae</taxon>
        <taxon>Parasponia</taxon>
    </lineage>
</organism>
<evidence type="ECO:0000313" key="1">
    <source>
        <dbReference type="EMBL" id="PON47813.1"/>
    </source>
</evidence>
<feature type="non-terminal residue" evidence="1">
    <location>
        <position position="1"/>
    </location>
</feature>
<dbReference type="EMBL" id="JXTB01000288">
    <property type="protein sequence ID" value="PON47813.1"/>
    <property type="molecule type" value="Genomic_DNA"/>
</dbReference>
<accession>A0A2P5BGA8</accession>
<proteinExistence type="predicted"/>
<dbReference type="OrthoDB" id="10414744at2759"/>
<name>A0A2P5BGA8_PARAD</name>
<comment type="caution">
    <text evidence="1">The sequence shown here is derived from an EMBL/GenBank/DDBJ whole genome shotgun (WGS) entry which is preliminary data.</text>
</comment>
<sequence length="104" mass="12180">LLIYVKNYKSALFILSPDKLAAINIMRYTLTKVKSTKKLFEISFQIYEVRLSASMFGITTQKIKTVQKMKLSYHLVDIYIFHSPPKIKTKIKGKEEQEEEKFSV</sequence>
<reference evidence="2" key="1">
    <citation type="submission" date="2016-06" db="EMBL/GenBank/DDBJ databases">
        <title>Parallel loss of symbiosis genes in relatives of nitrogen-fixing non-legume Parasponia.</title>
        <authorList>
            <person name="Van Velzen R."/>
            <person name="Holmer R."/>
            <person name="Bu F."/>
            <person name="Rutten L."/>
            <person name="Van Zeijl A."/>
            <person name="Liu W."/>
            <person name="Santuari L."/>
            <person name="Cao Q."/>
            <person name="Sharma T."/>
            <person name="Shen D."/>
            <person name="Roswanjaya Y."/>
            <person name="Wardhani T."/>
            <person name="Kalhor M.S."/>
            <person name="Jansen J."/>
            <person name="Van den Hoogen J."/>
            <person name="Gungor B."/>
            <person name="Hartog M."/>
            <person name="Hontelez J."/>
            <person name="Verver J."/>
            <person name="Yang W.-C."/>
            <person name="Schijlen E."/>
            <person name="Repin R."/>
            <person name="Schilthuizen M."/>
            <person name="Schranz E."/>
            <person name="Heidstra R."/>
            <person name="Miyata K."/>
            <person name="Fedorova E."/>
            <person name="Kohlen W."/>
            <person name="Bisseling T."/>
            <person name="Smit S."/>
            <person name="Geurts R."/>
        </authorList>
    </citation>
    <scope>NUCLEOTIDE SEQUENCE [LARGE SCALE GENOMIC DNA]</scope>
    <source>
        <strain evidence="2">cv. WU1-14</strain>
    </source>
</reference>
<dbReference type="AlphaFoldDB" id="A0A2P5BGA8"/>
<gene>
    <name evidence="1" type="ORF">PanWU01x14_242010</name>
</gene>
<evidence type="ECO:0000313" key="2">
    <source>
        <dbReference type="Proteomes" id="UP000237105"/>
    </source>
</evidence>
<keyword evidence="2" id="KW-1185">Reference proteome</keyword>
<dbReference type="Proteomes" id="UP000237105">
    <property type="component" value="Unassembled WGS sequence"/>
</dbReference>
<protein>
    <submittedName>
        <fullName evidence="1">Uncharacterized protein</fullName>
    </submittedName>
</protein>